<dbReference type="Gene3D" id="2.60.120.10">
    <property type="entry name" value="Jelly Rolls"/>
    <property type="match status" value="2"/>
</dbReference>
<keyword evidence="4" id="KW-1185">Reference proteome</keyword>
<organism evidence="3 4">
    <name type="scientific">Prorocentrum cordatum</name>
    <dbReference type="NCBI Taxonomy" id="2364126"/>
    <lineage>
        <taxon>Eukaryota</taxon>
        <taxon>Sar</taxon>
        <taxon>Alveolata</taxon>
        <taxon>Dinophyceae</taxon>
        <taxon>Prorocentrales</taxon>
        <taxon>Prorocentraceae</taxon>
        <taxon>Prorocentrum</taxon>
    </lineage>
</organism>
<name>A0ABN9RYH1_9DINO</name>
<evidence type="ECO:0000313" key="4">
    <source>
        <dbReference type="Proteomes" id="UP001189429"/>
    </source>
</evidence>
<feature type="compositionally biased region" description="Basic residues" evidence="1">
    <location>
        <begin position="417"/>
        <end position="426"/>
    </location>
</feature>
<proteinExistence type="predicted"/>
<evidence type="ECO:0000313" key="3">
    <source>
        <dbReference type="EMBL" id="CAK0824478.1"/>
    </source>
</evidence>
<dbReference type="PROSITE" id="PS50042">
    <property type="entry name" value="CNMP_BINDING_3"/>
    <property type="match status" value="1"/>
</dbReference>
<reference evidence="3" key="1">
    <citation type="submission" date="2023-10" db="EMBL/GenBank/DDBJ databases">
        <authorList>
            <person name="Chen Y."/>
            <person name="Shah S."/>
            <person name="Dougan E. K."/>
            <person name="Thang M."/>
            <person name="Chan C."/>
        </authorList>
    </citation>
    <scope>NUCLEOTIDE SEQUENCE [LARGE SCALE GENOMIC DNA]</scope>
</reference>
<dbReference type="InterPro" id="IPR000595">
    <property type="entry name" value="cNMP-bd_dom"/>
</dbReference>
<comment type="caution">
    <text evidence="3">The sequence shown here is derived from an EMBL/GenBank/DDBJ whole genome shotgun (WGS) entry which is preliminary data.</text>
</comment>
<feature type="region of interest" description="Disordered" evidence="1">
    <location>
        <begin position="354"/>
        <end position="440"/>
    </location>
</feature>
<dbReference type="SMART" id="SM00100">
    <property type="entry name" value="cNMP"/>
    <property type="match status" value="1"/>
</dbReference>
<dbReference type="PANTHER" id="PTHR23011:SF28">
    <property type="entry name" value="CYCLIC NUCLEOTIDE-BINDING DOMAIN CONTAINING PROTEIN"/>
    <property type="match status" value="1"/>
</dbReference>
<evidence type="ECO:0000259" key="2">
    <source>
        <dbReference type="PROSITE" id="PS50042"/>
    </source>
</evidence>
<accession>A0ABN9RYH1</accession>
<sequence length="440" mass="46690">KEPHPVLTFLPAATVARLDLRTLQQRVKLPRLQELGPGVGVRALGHRGEAARGQGTGGHAQRPEETIAAVRVVVSKPEGERDERDLEVLEGHLRKSALFESLKPDLLKEVAAKVRLRHFQTGDVVCREQKRLGGVYLVLRGTASVRAGSYAGQSGSSSNHGEQSVRGPGSLIGQQEVLTHGGVLCPSAWGDCPSLWTALAISPLEVLFLSAEAAAEALGRRALAEKLEAILLFPAARRCSPAELREKSKVARKGDKVPLHALFELMDSPRNHIFYRAGDKLPPDQSMVGLVVEGSVRLKEERGGRETFLEAGATFGEEPLRGQPYEATAQVVSKHASVLLISAADYVAQFLGGRLRPPVQPPADRSRGGRSRHAPPGPARAACSRIAARGRTQAGRAEGRPAGPPRGGAAPGAPRAARPHAGRRGPGRGAGVGPREAVTS</sequence>
<dbReference type="InterPro" id="IPR014710">
    <property type="entry name" value="RmlC-like_jellyroll"/>
</dbReference>
<dbReference type="PANTHER" id="PTHR23011">
    <property type="entry name" value="CYCLIC NUCLEOTIDE-BINDING DOMAIN CONTAINING PROTEIN"/>
    <property type="match status" value="1"/>
</dbReference>
<gene>
    <name evidence="3" type="ORF">PCOR1329_LOCUS24873</name>
</gene>
<dbReference type="SUPFAM" id="SSF51206">
    <property type="entry name" value="cAMP-binding domain-like"/>
    <property type="match status" value="2"/>
</dbReference>
<feature type="domain" description="Cyclic nucleotide-binding" evidence="2">
    <location>
        <begin position="98"/>
        <end position="220"/>
    </location>
</feature>
<dbReference type="Proteomes" id="UP001189429">
    <property type="component" value="Unassembled WGS sequence"/>
</dbReference>
<dbReference type="CDD" id="cd00038">
    <property type="entry name" value="CAP_ED"/>
    <property type="match status" value="1"/>
</dbReference>
<dbReference type="EMBL" id="CAUYUJ010008621">
    <property type="protein sequence ID" value="CAK0824478.1"/>
    <property type="molecule type" value="Genomic_DNA"/>
</dbReference>
<evidence type="ECO:0000256" key="1">
    <source>
        <dbReference type="SAM" id="MobiDB-lite"/>
    </source>
</evidence>
<protein>
    <recommendedName>
        <fullName evidence="2">Cyclic nucleotide-binding domain-containing protein</fullName>
    </recommendedName>
</protein>
<feature type="non-terminal residue" evidence="3">
    <location>
        <position position="440"/>
    </location>
</feature>
<feature type="non-terminal residue" evidence="3">
    <location>
        <position position="1"/>
    </location>
</feature>
<dbReference type="InterPro" id="IPR018490">
    <property type="entry name" value="cNMP-bd_dom_sf"/>
</dbReference>